<evidence type="ECO:0000256" key="8">
    <source>
        <dbReference type="ARBA" id="ARBA00023170"/>
    </source>
</evidence>
<evidence type="ECO:0000256" key="10">
    <source>
        <dbReference type="SAM" id="Phobius"/>
    </source>
</evidence>
<keyword evidence="9" id="KW-0807">Transducer</keyword>
<dbReference type="AlphaFoldDB" id="A0A9R1T5J2"/>
<keyword evidence="7 10" id="KW-0472">Membrane</keyword>
<dbReference type="GO" id="GO:0005549">
    <property type="term" value="F:odorant binding"/>
    <property type="evidence" value="ECO:0007669"/>
    <property type="project" value="InterPro"/>
</dbReference>
<feature type="transmembrane region" description="Helical" evidence="10">
    <location>
        <begin position="272"/>
        <end position="292"/>
    </location>
</feature>
<dbReference type="PANTHER" id="PTHR21137:SF35">
    <property type="entry name" value="ODORANT RECEPTOR 19A-RELATED"/>
    <property type="match status" value="1"/>
</dbReference>
<keyword evidence="6 10" id="KW-1133">Transmembrane helix</keyword>
<protein>
    <recommendedName>
        <fullName evidence="13">Odorant receptor</fullName>
    </recommendedName>
</protein>
<evidence type="ECO:0000256" key="1">
    <source>
        <dbReference type="ARBA" id="ARBA00004651"/>
    </source>
</evidence>
<keyword evidence="3" id="KW-0716">Sensory transduction</keyword>
<evidence type="ECO:0000256" key="7">
    <source>
        <dbReference type="ARBA" id="ARBA00023136"/>
    </source>
</evidence>
<name>A0A9R1T5J2_9HYME</name>
<dbReference type="Pfam" id="PF02949">
    <property type="entry name" value="7tm_6"/>
    <property type="match status" value="1"/>
</dbReference>
<keyword evidence="5" id="KW-0552">Olfaction</keyword>
<evidence type="ECO:0000256" key="2">
    <source>
        <dbReference type="ARBA" id="ARBA00022475"/>
    </source>
</evidence>
<feature type="transmembrane region" description="Helical" evidence="10">
    <location>
        <begin position="177"/>
        <end position="203"/>
    </location>
</feature>
<dbReference type="KEGG" id="fas:105266609"/>
<proteinExistence type="predicted"/>
<comment type="subcellular location">
    <subcellularLocation>
        <location evidence="1">Cell membrane</location>
        <topology evidence="1">Multi-pass membrane protein</topology>
    </subcellularLocation>
</comment>
<keyword evidence="2" id="KW-1003">Cell membrane</keyword>
<evidence type="ECO:0000313" key="11">
    <source>
        <dbReference type="Proteomes" id="UP000694866"/>
    </source>
</evidence>
<sequence>MMCTMSSSFAAGYLCTVLKNINLIMRQSDILFVLKKFNWERSVSCTRDIVESGWSVDSLPISNTPLRTIAKAHNFWIVCALDFITWSIFTYTVLAHDSFFASLMLQTSTQLDILNHKLKNCTNFEMSTQNETPEVDVIHFDCIEINPKIKNLNPNEELIKCIQHYQRIFQIVKTLQSIFGCILLPQLISSLAMMSLIGFHVFVIKTIDLNRPSKAIFFSVFFGSIFYQLFAFCWSGGHIIEESDKTSVALYSSCWYQGNRSFRVNVMVFASLVQRPMVMSAVGLFDLSIVMYKNIMMKSYSAITILKNAYN</sequence>
<evidence type="ECO:0000256" key="9">
    <source>
        <dbReference type="ARBA" id="ARBA00023224"/>
    </source>
</evidence>
<dbReference type="GeneID" id="105266609"/>
<accession>A0A9R1T5J2</accession>
<dbReference type="RefSeq" id="XP_011303220.1">
    <property type="nucleotide sequence ID" value="XM_011304918.1"/>
</dbReference>
<dbReference type="InterPro" id="IPR004117">
    <property type="entry name" value="7tm6_olfct_rcpt"/>
</dbReference>
<dbReference type="Proteomes" id="UP000694866">
    <property type="component" value="Unplaced"/>
</dbReference>
<feature type="transmembrane region" description="Helical" evidence="10">
    <location>
        <begin position="215"/>
        <end position="237"/>
    </location>
</feature>
<reference evidence="12" key="1">
    <citation type="submission" date="2025-08" db="UniProtKB">
        <authorList>
            <consortium name="RefSeq"/>
        </authorList>
    </citation>
    <scope>IDENTIFICATION</scope>
    <source>
        <strain evidence="12">USDA-PBARC FA_bdor</strain>
        <tissue evidence="12">Whole organism</tissue>
    </source>
</reference>
<dbReference type="GO" id="GO:0007165">
    <property type="term" value="P:signal transduction"/>
    <property type="evidence" value="ECO:0007669"/>
    <property type="project" value="UniProtKB-KW"/>
</dbReference>
<dbReference type="OrthoDB" id="7685856at2759"/>
<evidence type="ECO:0000256" key="5">
    <source>
        <dbReference type="ARBA" id="ARBA00022725"/>
    </source>
</evidence>
<evidence type="ECO:0000256" key="6">
    <source>
        <dbReference type="ARBA" id="ARBA00022989"/>
    </source>
</evidence>
<keyword evidence="8" id="KW-0675">Receptor</keyword>
<keyword evidence="11" id="KW-1185">Reference proteome</keyword>
<evidence type="ECO:0000256" key="3">
    <source>
        <dbReference type="ARBA" id="ARBA00022606"/>
    </source>
</evidence>
<evidence type="ECO:0000256" key="4">
    <source>
        <dbReference type="ARBA" id="ARBA00022692"/>
    </source>
</evidence>
<evidence type="ECO:0000313" key="12">
    <source>
        <dbReference type="RefSeq" id="XP_011303220.1"/>
    </source>
</evidence>
<organism evidence="11 12">
    <name type="scientific">Fopius arisanus</name>
    <dbReference type="NCBI Taxonomy" id="64838"/>
    <lineage>
        <taxon>Eukaryota</taxon>
        <taxon>Metazoa</taxon>
        <taxon>Ecdysozoa</taxon>
        <taxon>Arthropoda</taxon>
        <taxon>Hexapoda</taxon>
        <taxon>Insecta</taxon>
        <taxon>Pterygota</taxon>
        <taxon>Neoptera</taxon>
        <taxon>Endopterygota</taxon>
        <taxon>Hymenoptera</taxon>
        <taxon>Apocrita</taxon>
        <taxon>Ichneumonoidea</taxon>
        <taxon>Braconidae</taxon>
        <taxon>Opiinae</taxon>
        <taxon>Fopius</taxon>
    </lineage>
</organism>
<keyword evidence="4 10" id="KW-0812">Transmembrane</keyword>
<dbReference type="GO" id="GO:0004984">
    <property type="term" value="F:olfactory receptor activity"/>
    <property type="evidence" value="ECO:0007669"/>
    <property type="project" value="InterPro"/>
</dbReference>
<evidence type="ECO:0008006" key="13">
    <source>
        <dbReference type="Google" id="ProtNLM"/>
    </source>
</evidence>
<feature type="transmembrane region" description="Helical" evidence="10">
    <location>
        <begin position="75"/>
        <end position="94"/>
    </location>
</feature>
<dbReference type="GO" id="GO:0005886">
    <property type="term" value="C:plasma membrane"/>
    <property type="evidence" value="ECO:0007669"/>
    <property type="project" value="UniProtKB-SubCell"/>
</dbReference>
<gene>
    <name evidence="12" type="primary">LOC105266609</name>
</gene>
<dbReference type="PANTHER" id="PTHR21137">
    <property type="entry name" value="ODORANT RECEPTOR"/>
    <property type="match status" value="1"/>
</dbReference>